<dbReference type="PANTHER" id="PTHR31273">
    <property type="entry name" value="PHOSPHOKETOLASE-RELATED"/>
    <property type="match status" value="1"/>
</dbReference>
<reference evidence="7 8" key="1">
    <citation type="submission" date="2016-10" db="EMBL/GenBank/DDBJ databases">
        <authorList>
            <person name="Varghese N."/>
            <person name="Submissions S."/>
        </authorList>
    </citation>
    <scope>NUCLEOTIDE SEQUENCE [LARGE SCALE GENOMIC DNA]</scope>
    <source>
        <strain evidence="7 8">DSM 20586</strain>
    </source>
</reference>
<dbReference type="SUPFAM" id="SSF52518">
    <property type="entry name" value="Thiamin diphosphate-binding fold (THDP-binding)"/>
    <property type="match status" value="2"/>
</dbReference>
<accession>A0AB38A798</accession>
<dbReference type="InterPro" id="IPR018970">
    <property type="entry name" value="Xul5P/Fru6P_PKetolase_N"/>
</dbReference>
<dbReference type="InterPro" id="IPR009014">
    <property type="entry name" value="Transketo_C/PFOR_II"/>
</dbReference>
<keyword evidence="3" id="KW-0786">Thiamine pyrophosphate</keyword>
<dbReference type="NCBIfam" id="NF003618">
    <property type="entry name" value="PRK05261.1-3"/>
    <property type="match status" value="1"/>
</dbReference>
<dbReference type="Gene3D" id="3.40.50.920">
    <property type="match status" value="1"/>
</dbReference>
<dbReference type="InterPro" id="IPR005593">
    <property type="entry name" value="Xul5P/Fru6P_PKetolase"/>
</dbReference>
<dbReference type="Pfam" id="PF09363">
    <property type="entry name" value="XFP_C"/>
    <property type="match status" value="1"/>
</dbReference>
<dbReference type="SUPFAM" id="SSF52922">
    <property type="entry name" value="TK C-terminal domain-like"/>
    <property type="match status" value="1"/>
</dbReference>
<dbReference type="GO" id="GO:0000287">
    <property type="term" value="F:magnesium ion binding"/>
    <property type="evidence" value="ECO:0007669"/>
    <property type="project" value="UniProtKB-ARBA"/>
</dbReference>
<dbReference type="EMBL" id="FNSH01000001">
    <property type="protein sequence ID" value="SEB83970.1"/>
    <property type="molecule type" value="Genomic_DNA"/>
</dbReference>
<evidence type="ECO:0000313" key="8">
    <source>
        <dbReference type="Proteomes" id="UP000183687"/>
    </source>
</evidence>
<comment type="similarity">
    <text evidence="2">Belongs to the XFP family.</text>
</comment>
<dbReference type="PROSITE" id="PS60002">
    <property type="entry name" value="PHOSPHOKETOLASE_1"/>
    <property type="match status" value="1"/>
</dbReference>
<comment type="caution">
    <text evidence="7">The sequence shown here is derived from an EMBL/GenBank/DDBJ whole genome shotgun (WGS) entry which is preliminary data.</text>
</comment>
<sequence length="792" mass="89375">MTTKYDSDEYLAKVHEWWSAANYISVGQIFLKENPLLTRPLVNTDIKRKPIGHWGTIPAGNFVYAHLNRVINKYNLNMFYLVGPGHGGPVMNTNAYLDGSYTQLYPELTRDLEGMQKFFKQFSFPGGIGSHAAPETPGSIHEGGELGYSLSHAVGAILDNPDLIAVPFIGDGESETGPLTTSWFANTFINPVNDGAVLPIINLNGAKISNPTILSRKSDEELTEYYRGMGWYPLFVEGDDPDKMHRLMAKTLDHAIEIIRDIQMNARAQSADSAVMGHWPVIVLRTPKGWTGPEKVDGKQLVGSFRAHQIPLPVSEYDTSTIDILETWMRSYHPEKLFTSEGRLRDDLLEIAPPDNLKMSLNPVTSGHSGSPALDLPDWTKYSQSIEIPGGSNAQDMIEFGGYIRDLIKSNPSSFRIFGPDETASNRLQKIFETTNRQWLEPTNPLTDEFVAPAGRVIDSQLSEHQNQGFLEGYVLTGRHGFYASYESFVRITDSMLTQHFKWLRKSSEISWRKPIPSLNIIAASTVFQQDHNGYTHQDPGVVTHLAEKTPEFIREYFPADTNSLLATMDKVFKSEHKINVIVASKQVRPQFFTVAESKTLVETGYKVIDWASTVGENEAPDVVIVSCGTEPTIEALATVNVLHDQYPEMKIRFVNVVDLLKLRHPDVDPRGIDDETFNHIFTVDKPIIFAFHAYEGLIRDIFYKRTNRNLHIHGYREEGDITTPFDMRVMSEMDRFHMAREAAILVYGNEAQAFVDKLETTLAYHTQYTQEYGSDIPEVENWKWTPLTASK</sequence>
<evidence type="ECO:0000256" key="3">
    <source>
        <dbReference type="ARBA" id="ARBA00023052"/>
    </source>
</evidence>
<dbReference type="PIRSF" id="PIRSF017245">
    <property type="entry name" value="Phosphoketolase"/>
    <property type="match status" value="1"/>
</dbReference>
<name>A0AB38A798_9ACTN</name>
<evidence type="ECO:0000313" key="7">
    <source>
        <dbReference type="EMBL" id="SEB83970.1"/>
    </source>
</evidence>
<dbReference type="GO" id="GO:0005975">
    <property type="term" value="P:carbohydrate metabolic process"/>
    <property type="evidence" value="ECO:0007669"/>
    <property type="project" value="InterPro"/>
</dbReference>
<evidence type="ECO:0000256" key="4">
    <source>
        <dbReference type="ARBA" id="ARBA00023239"/>
    </source>
</evidence>
<dbReference type="Pfam" id="PF03894">
    <property type="entry name" value="XFP"/>
    <property type="match status" value="1"/>
</dbReference>
<dbReference type="NCBIfam" id="NF003619">
    <property type="entry name" value="PRK05261.1-4"/>
    <property type="match status" value="1"/>
</dbReference>
<dbReference type="Proteomes" id="UP000183687">
    <property type="component" value="Unassembled WGS sequence"/>
</dbReference>
<feature type="domain" description="Xylulose 5-phosphate/Fructose 6-phosphate phosphoketolase N-terminal" evidence="6">
    <location>
        <begin position="7"/>
        <end position="367"/>
    </location>
</feature>
<evidence type="ECO:0000259" key="6">
    <source>
        <dbReference type="Pfam" id="PF09364"/>
    </source>
</evidence>
<dbReference type="InterPro" id="IPR019790">
    <property type="entry name" value="Xul5P/Fru6P_PKetolase_CS"/>
</dbReference>
<dbReference type="RefSeq" id="WP_002564204.1">
    <property type="nucleotide sequence ID" value="NZ_CALJSN010000009.1"/>
</dbReference>
<protein>
    <submittedName>
        <fullName evidence="7">Xylulose-5-phosphate/fructose-6-phosphate phosphoketolase</fullName>
    </submittedName>
</protein>
<dbReference type="InterPro" id="IPR018969">
    <property type="entry name" value="Xul5P/Fru6P_PKetolase_C"/>
</dbReference>
<feature type="domain" description="Xylulose 5-phosphate/Fructose 6-phosphate phosphoketolase C-terminal" evidence="5">
    <location>
        <begin position="586"/>
        <end position="785"/>
    </location>
</feature>
<gene>
    <name evidence="7" type="ORF">SAMN04489746_1152</name>
</gene>
<evidence type="ECO:0000259" key="5">
    <source>
        <dbReference type="Pfam" id="PF09363"/>
    </source>
</evidence>
<dbReference type="GO" id="GO:0016832">
    <property type="term" value="F:aldehyde-lyase activity"/>
    <property type="evidence" value="ECO:0007669"/>
    <property type="project" value="InterPro"/>
</dbReference>
<dbReference type="InterPro" id="IPR029061">
    <property type="entry name" value="THDP-binding"/>
</dbReference>
<dbReference type="Pfam" id="PF09364">
    <property type="entry name" value="XFP_N"/>
    <property type="match status" value="1"/>
</dbReference>
<dbReference type="AlphaFoldDB" id="A0AB38A798"/>
<comment type="cofactor">
    <cofactor evidence="1">
        <name>thiamine diphosphate</name>
        <dbReference type="ChEBI" id="CHEBI:58937"/>
    </cofactor>
</comment>
<evidence type="ECO:0000256" key="1">
    <source>
        <dbReference type="ARBA" id="ARBA00001964"/>
    </source>
</evidence>
<organism evidence="7 8">
    <name type="scientific">Atopobium minutum</name>
    <dbReference type="NCBI Taxonomy" id="1381"/>
    <lineage>
        <taxon>Bacteria</taxon>
        <taxon>Bacillati</taxon>
        <taxon>Actinomycetota</taxon>
        <taxon>Coriobacteriia</taxon>
        <taxon>Coriobacteriales</taxon>
        <taxon>Atopobiaceae</taxon>
        <taxon>Atopobium</taxon>
    </lineage>
</organism>
<evidence type="ECO:0000256" key="2">
    <source>
        <dbReference type="ARBA" id="ARBA00005623"/>
    </source>
</evidence>
<proteinExistence type="inferred from homology"/>
<keyword evidence="4" id="KW-0456">Lyase</keyword>
<dbReference type="PANTHER" id="PTHR31273:SF0">
    <property type="entry name" value="PHOSPHOKETOLASE-RELATED"/>
    <property type="match status" value="1"/>
</dbReference>
<dbReference type="Gene3D" id="3.40.50.970">
    <property type="match status" value="2"/>
</dbReference>